<dbReference type="PANTHER" id="PTHR34847:SF1">
    <property type="entry name" value="NODULATION PROTEIN U"/>
    <property type="match status" value="1"/>
</dbReference>
<feature type="compositionally biased region" description="Low complexity" evidence="1">
    <location>
        <begin position="1"/>
        <end position="15"/>
    </location>
</feature>
<feature type="region of interest" description="Disordered" evidence="1">
    <location>
        <begin position="1"/>
        <end position="28"/>
    </location>
</feature>
<dbReference type="Gene3D" id="3.30.420.40">
    <property type="match status" value="1"/>
</dbReference>
<dbReference type="PANTHER" id="PTHR34847">
    <property type="entry name" value="NODULATION PROTEIN U"/>
    <property type="match status" value="1"/>
</dbReference>
<dbReference type="Pfam" id="PF02543">
    <property type="entry name" value="Carbam_trans_N"/>
    <property type="match status" value="1"/>
</dbReference>
<dbReference type="GO" id="GO:0003824">
    <property type="term" value="F:catalytic activity"/>
    <property type="evidence" value="ECO:0007669"/>
    <property type="project" value="InterPro"/>
</dbReference>
<proteinExistence type="predicted"/>
<evidence type="ECO:0000259" key="2">
    <source>
        <dbReference type="Pfam" id="PF02543"/>
    </source>
</evidence>
<comment type="caution">
    <text evidence="3">The sequence shown here is derived from an EMBL/GenBank/DDBJ whole genome shotgun (WGS) entry which is preliminary data.</text>
</comment>
<dbReference type="InterPro" id="IPR003696">
    <property type="entry name" value="Carbtransf_dom"/>
</dbReference>
<evidence type="ECO:0000256" key="1">
    <source>
        <dbReference type="SAM" id="MobiDB-lite"/>
    </source>
</evidence>
<sequence>MDRLGSSAASASARVSVRRRNNDQEGCAGSVVGNVAAPVTNGIGFDPVSSSCTVKRHPMKLRRPVARPERPTFRNELESNMLCLGLSGGLSRVYENSFDLPNTFMHDGAAVPVRDGRVIAAVEEERLNRIKHSNKLPTRSIQYCLASAGVHLSDIDRIAYYATEAYCNAVLERVRLFHPSTPASDPRLLQRARGSRHGRYIPVGHPDVPCDRHRHTDLAAPWTRDGTMP</sequence>
<evidence type="ECO:0000313" key="4">
    <source>
        <dbReference type="Proteomes" id="UP000524492"/>
    </source>
</evidence>
<organism evidence="3 4">
    <name type="scientific">Rhizobium aethiopicum</name>
    <dbReference type="NCBI Taxonomy" id="1138170"/>
    <lineage>
        <taxon>Bacteria</taxon>
        <taxon>Pseudomonadati</taxon>
        <taxon>Pseudomonadota</taxon>
        <taxon>Alphaproteobacteria</taxon>
        <taxon>Hyphomicrobiales</taxon>
        <taxon>Rhizobiaceae</taxon>
        <taxon>Rhizobium/Agrobacterium group</taxon>
        <taxon>Rhizobium</taxon>
    </lineage>
</organism>
<reference evidence="3 4" key="1">
    <citation type="submission" date="2020-08" db="EMBL/GenBank/DDBJ databases">
        <title>Genomic Encyclopedia of Type Strains, Phase IV (KMG-V): Genome sequencing to study the core and pangenomes of soil and plant-associated prokaryotes.</title>
        <authorList>
            <person name="Whitman W."/>
        </authorList>
    </citation>
    <scope>NUCLEOTIDE SEQUENCE [LARGE SCALE GENOMIC DNA]</scope>
    <source>
        <strain evidence="3 4">SEMIA 4074</strain>
    </source>
</reference>
<gene>
    <name evidence="3" type="ORF">GGD53_004664</name>
</gene>
<dbReference type="InterPro" id="IPR051338">
    <property type="entry name" value="NodU/CmcH_Carbamoyltrnsfr"/>
</dbReference>
<feature type="domain" description="Carbamoyltransferase" evidence="2">
    <location>
        <begin position="103"/>
        <end position="172"/>
    </location>
</feature>
<evidence type="ECO:0000313" key="3">
    <source>
        <dbReference type="EMBL" id="MBB4194485.1"/>
    </source>
</evidence>
<dbReference type="EMBL" id="JACIFV010000020">
    <property type="protein sequence ID" value="MBB4194485.1"/>
    <property type="molecule type" value="Genomic_DNA"/>
</dbReference>
<name>A0A7W6QBH6_9HYPH</name>
<dbReference type="Proteomes" id="UP000524492">
    <property type="component" value="Unassembled WGS sequence"/>
</dbReference>
<protein>
    <recommendedName>
        <fullName evidence="2">Carbamoyltransferase domain-containing protein</fullName>
    </recommendedName>
</protein>
<dbReference type="AlphaFoldDB" id="A0A7W6QBH6"/>
<accession>A0A7W6QBH6</accession>
<keyword evidence="4" id="KW-1185">Reference proteome</keyword>